<feature type="compositionally biased region" description="Basic and acidic residues" evidence="1">
    <location>
        <begin position="227"/>
        <end position="244"/>
    </location>
</feature>
<sequence length="244" mass="27281">SVLKQKPTKMSIANQWLEKTNPVLTDVSPPALPSRTKVREASSLTVGHGPPNPVEDPHVTKPMKPTSPKSPSSILQLNGHKNYSVAAELKSACGRVIHERNSDMKKFWKLSLDIQSSKLPAPKKAELLSQIDLTHIKQQYCNVICSLKDQTDEGIYTDARSVFDALSQRSETDKEEEAYVFYTDAYTASTWPDDKIMYTDGISVSEIQSPSVEQVYDDGLTQADNVRASDEDKKRQQKEKAELK</sequence>
<protein>
    <submittedName>
        <fullName evidence="2">Uncharacterized protein</fullName>
    </submittedName>
</protein>
<gene>
    <name evidence="2" type="primary">ORF92143</name>
</gene>
<feature type="non-terminal residue" evidence="2">
    <location>
        <position position="244"/>
    </location>
</feature>
<evidence type="ECO:0000256" key="1">
    <source>
        <dbReference type="SAM" id="MobiDB-lite"/>
    </source>
</evidence>
<feature type="region of interest" description="Disordered" evidence="1">
    <location>
        <begin position="23"/>
        <end position="76"/>
    </location>
</feature>
<name>A0A0B7A235_9EUPU</name>
<evidence type="ECO:0000313" key="2">
    <source>
        <dbReference type="EMBL" id="CEK74687.1"/>
    </source>
</evidence>
<feature type="compositionally biased region" description="Low complexity" evidence="1">
    <location>
        <begin position="60"/>
        <end position="73"/>
    </location>
</feature>
<feature type="non-terminal residue" evidence="2">
    <location>
        <position position="1"/>
    </location>
</feature>
<proteinExistence type="predicted"/>
<reference evidence="2" key="1">
    <citation type="submission" date="2014-12" db="EMBL/GenBank/DDBJ databases">
        <title>Insight into the proteome of Arion vulgaris.</title>
        <authorList>
            <person name="Aradska J."/>
            <person name="Bulat T."/>
            <person name="Smidak R."/>
            <person name="Sarate P."/>
            <person name="Gangsoo J."/>
            <person name="Sialana F."/>
            <person name="Bilban M."/>
            <person name="Lubec G."/>
        </authorList>
    </citation>
    <scope>NUCLEOTIDE SEQUENCE</scope>
    <source>
        <tissue evidence="2">Skin</tissue>
    </source>
</reference>
<accession>A0A0B7A235</accession>
<dbReference type="AlphaFoldDB" id="A0A0B7A235"/>
<organism evidence="2">
    <name type="scientific">Arion vulgaris</name>
    <dbReference type="NCBI Taxonomy" id="1028688"/>
    <lineage>
        <taxon>Eukaryota</taxon>
        <taxon>Metazoa</taxon>
        <taxon>Spiralia</taxon>
        <taxon>Lophotrochozoa</taxon>
        <taxon>Mollusca</taxon>
        <taxon>Gastropoda</taxon>
        <taxon>Heterobranchia</taxon>
        <taxon>Euthyneura</taxon>
        <taxon>Panpulmonata</taxon>
        <taxon>Eupulmonata</taxon>
        <taxon>Stylommatophora</taxon>
        <taxon>Helicina</taxon>
        <taxon>Arionoidea</taxon>
        <taxon>Arionidae</taxon>
        <taxon>Arion</taxon>
    </lineage>
</organism>
<dbReference type="EMBL" id="HACG01027822">
    <property type="protein sequence ID" value="CEK74687.1"/>
    <property type="molecule type" value="Transcribed_RNA"/>
</dbReference>
<feature type="region of interest" description="Disordered" evidence="1">
    <location>
        <begin position="213"/>
        <end position="244"/>
    </location>
</feature>